<proteinExistence type="inferred from homology"/>
<feature type="transmembrane region" description="Helical" evidence="4">
    <location>
        <begin position="112"/>
        <end position="141"/>
    </location>
</feature>
<dbReference type="PROSITE" id="PS50111">
    <property type="entry name" value="CHEMOTAXIS_TRANSDUC_2"/>
    <property type="match status" value="1"/>
</dbReference>
<evidence type="ECO:0000256" key="3">
    <source>
        <dbReference type="PROSITE-ProRule" id="PRU00284"/>
    </source>
</evidence>
<dbReference type="RefSeq" id="WP_206104677.1">
    <property type="nucleotide sequence ID" value="NZ_CP070969.1"/>
</dbReference>
<feature type="transmembrane region" description="Helical" evidence="4">
    <location>
        <begin position="89"/>
        <end position="106"/>
    </location>
</feature>
<feature type="transmembrane region" description="Helical" evidence="4">
    <location>
        <begin position="162"/>
        <end position="181"/>
    </location>
</feature>
<evidence type="ECO:0000256" key="1">
    <source>
        <dbReference type="ARBA" id="ARBA00022500"/>
    </source>
</evidence>
<keyword evidence="4" id="KW-1133">Transmembrane helix</keyword>
<keyword evidence="3" id="KW-0807">Transducer</keyword>
<evidence type="ECO:0000256" key="4">
    <source>
        <dbReference type="SAM" id="Phobius"/>
    </source>
</evidence>
<keyword evidence="1" id="KW-0145">Chemotaxis</keyword>
<reference evidence="6 7" key="1">
    <citation type="submission" date="2021-02" db="EMBL/GenBank/DDBJ databases">
        <title>Paenibacillus tianjinensis sp. nov.</title>
        <authorList>
            <person name="Liu H."/>
        </authorList>
    </citation>
    <scope>NUCLEOTIDE SEQUENCE [LARGE SCALE GENOMIC DNA]</scope>
    <source>
        <strain evidence="6 7">TB2019</strain>
    </source>
</reference>
<dbReference type="EMBL" id="CP070969">
    <property type="protein sequence ID" value="QSF47251.1"/>
    <property type="molecule type" value="Genomic_DNA"/>
</dbReference>
<comment type="similarity">
    <text evidence="2">Belongs to the methyl-accepting chemotaxis (MCP) protein family.</text>
</comment>
<gene>
    <name evidence="6" type="ORF">JRJ22_12160</name>
</gene>
<dbReference type="PANTHER" id="PTHR43531">
    <property type="entry name" value="PROTEIN ICFG"/>
    <property type="match status" value="1"/>
</dbReference>
<feature type="transmembrane region" description="Helical" evidence="4">
    <location>
        <begin position="37"/>
        <end position="54"/>
    </location>
</feature>
<protein>
    <recommendedName>
        <fullName evidence="5">Methyl-accepting transducer domain-containing protein</fullName>
    </recommendedName>
</protein>
<evidence type="ECO:0000313" key="6">
    <source>
        <dbReference type="EMBL" id="QSF47251.1"/>
    </source>
</evidence>
<dbReference type="PANTHER" id="PTHR43531:SF11">
    <property type="entry name" value="METHYL-ACCEPTING CHEMOTAXIS PROTEIN 3"/>
    <property type="match status" value="1"/>
</dbReference>
<dbReference type="SMART" id="SM00283">
    <property type="entry name" value="MA"/>
    <property type="match status" value="1"/>
</dbReference>
<feature type="transmembrane region" description="Helical" evidence="4">
    <location>
        <begin position="60"/>
        <end position="80"/>
    </location>
</feature>
<keyword evidence="4" id="KW-0812">Transmembrane</keyword>
<dbReference type="Proteomes" id="UP000663452">
    <property type="component" value="Chromosome"/>
</dbReference>
<keyword evidence="7" id="KW-1185">Reference proteome</keyword>
<evidence type="ECO:0000256" key="2">
    <source>
        <dbReference type="ARBA" id="ARBA00029447"/>
    </source>
</evidence>
<dbReference type="InterPro" id="IPR004089">
    <property type="entry name" value="MCPsignal_dom"/>
</dbReference>
<dbReference type="Pfam" id="PF00015">
    <property type="entry name" value="MCPsignal"/>
    <property type="match status" value="1"/>
</dbReference>
<evidence type="ECO:0000259" key="5">
    <source>
        <dbReference type="PROSITE" id="PS50111"/>
    </source>
</evidence>
<name>A0ABX7LJ96_9BACL</name>
<evidence type="ECO:0000313" key="7">
    <source>
        <dbReference type="Proteomes" id="UP000663452"/>
    </source>
</evidence>
<organism evidence="6 7">
    <name type="scientific">Paenibacillus tianjinensis</name>
    <dbReference type="NCBI Taxonomy" id="2810347"/>
    <lineage>
        <taxon>Bacteria</taxon>
        <taxon>Bacillati</taxon>
        <taxon>Bacillota</taxon>
        <taxon>Bacilli</taxon>
        <taxon>Bacillales</taxon>
        <taxon>Paenibacillaceae</taxon>
        <taxon>Paenibacillus</taxon>
    </lineage>
</organism>
<accession>A0ABX7LJ96</accession>
<dbReference type="InterPro" id="IPR051310">
    <property type="entry name" value="MCP_chemotaxis"/>
</dbReference>
<sequence>MDKEIPGGLHKQSVQTLSTSSNYRIFETDLIARRNQMVAYFILLISVLASIFLMVSEGMITGLIAVTLSIVVNVLLIGAVKKKIATRQIPYFVAIFSSFLILYANLTQPEIITILTFALLLLLYPIYGPLLVYCIVSFIQLNVFRIHPAVTDSTPYQWGDNLKLFIPLAIVFVVSILFRQLNKKVFIQTSESEAANARMETLLEQMRNSIQEMGAFKQKLQRNVITTGYITSELTMGFAEMTKGIEIQAASVGDISEAISAAGTALQTVADNSSMMRELSNASARTVERGNEQVTLLSQSILEISAMIDNITSAVEELNEQNISIGSIVETIQSMASETNRLAMNTAMEAAGAAGHGQSWDVVTAQVSRLAEHSNQSAEEITGRLGNLRDKVMQMTNQIEQGKLMIECSESTVKQSEEVFRELSNIAVKVVKQAEEAAEKSIDVANSSSVIIGEVDSISAVTKESRAASREILASVEEQKTIVDQVVAGFERLDELIGALQVLSGMKQPA</sequence>
<dbReference type="SUPFAM" id="SSF58104">
    <property type="entry name" value="Methyl-accepting chemotaxis protein (MCP) signaling domain"/>
    <property type="match status" value="1"/>
</dbReference>
<feature type="domain" description="Methyl-accepting transducer" evidence="5">
    <location>
        <begin position="223"/>
        <end position="480"/>
    </location>
</feature>
<keyword evidence="4" id="KW-0472">Membrane</keyword>
<dbReference type="Gene3D" id="1.10.287.950">
    <property type="entry name" value="Methyl-accepting chemotaxis protein"/>
    <property type="match status" value="1"/>
</dbReference>